<feature type="domain" description="Metallo-beta-lactamase" evidence="6">
    <location>
        <begin position="77"/>
        <end position="281"/>
    </location>
</feature>
<accession>A0A547PLZ1</accession>
<name>A0A547PLZ1_9RHOB</name>
<dbReference type="CDD" id="cd07720">
    <property type="entry name" value="OPHC2-like_MBL-fold"/>
    <property type="match status" value="1"/>
</dbReference>
<sequence>MTITRRRFVQIAAALPALSALPRFALAEMALGEATLTTVSDGTLTLPADFIFGPMPADVIASIRAEFGLTDGPLTPECNLALYRDGTNTVLFDAGSGTGFMPSAGILPDSLDALGVSADEITHVIFTHGHPDHLWGVLDDFDDPAFPEAKLMMGRAEWDYWWNPETVNEIGDARAAFAAGARRRMEAIEDQIAFFDDGDEVLPGVAAISTPGHTPGHMSFEIRQGGSAALVIGDAIGNHHVAFQRPDLLSGSDQNKELAAETRKALLDRITSEDLTIVGFHLPGGGMGRAETRGDGYRFVSG</sequence>
<dbReference type="PROSITE" id="PS51318">
    <property type="entry name" value="TAT"/>
    <property type="match status" value="1"/>
</dbReference>
<dbReference type="RefSeq" id="WP_142836072.1">
    <property type="nucleotide sequence ID" value="NZ_VFSV01000055.1"/>
</dbReference>
<dbReference type="InterPro" id="IPR051013">
    <property type="entry name" value="MBL_superfamily_lactonases"/>
</dbReference>
<reference evidence="7 8" key="1">
    <citation type="submission" date="2019-06" db="EMBL/GenBank/DDBJ databases">
        <title>Paenimaribius caenipelagi gen. nov., sp. nov., isolated from a tidal flat.</title>
        <authorList>
            <person name="Yoon J.-H."/>
        </authorList>
    </citation>
    <scope>NUCLEOTIDE SEQUENCE [LARGE SCALE GENOMIC DNA]</scope>
    <source>
        <strain evidence="7 8">JBTF-M29</strain>
    </source>
</reference>
<dbReference type="GO" id="GO:0016787">
    <property type="term" value="F:hydrolase activity"/>
    <property type="evidence" value="ECO:0007669"/>
    <property type="project" value="UniProtKB-KW"/>
</dbReference>
<dbReference type="Proteomes" id="UP000318590">
    <property type="component" value="Unassembled WGS sequence"/>
</dbReference>
<dbReference type="InterPro" id="IPR001279">
    <property type="entry name" value="Metallo-B-lactamas"/>
</dbReference>
<organism evidence="7 8">
    <name type="scientific">Palleronia caenipelagi</name>
    <dbReference type="NCBI Taxonomy" id="2489174"/>
    <lineage>
        <taxon>Bacteria</taxon>
        <taxon>Pseudomonadati</taxon>
        <taxon>Pseudomonadota</taxon>
        <taxon>Alphaproteobacteria</taxon>
        <taxon>Rhodobacterales</taxon>
        <taxon>Roseobacteraceae</taxon>
        <taxon>Palleronia</taxon>
    </lineage>
</organism>
<evidence type="ECO:0000313" key="8">
    <source>
        <dbReference type="Proteomes" id="UP000318590"/>
    </source>
</evidence>
<dbReference type="SMART" id="SM00849">
    <property type="entry name" value="Lactamase_B"/>
    <property type="match status" value="1"/>
</dbReference>
<dbReference type="Pfam" id="PF00753">
    <property type="entry name" value="Lactamase_B"/>
    <property type="match status" value="1"/>
</dbReference>
<feature type="chain" id="PRO_5022051503" evidence="5">
    <location>
        <begin position="28"/>
        <end position="302"/>
    </location>
</feature>
<dbReference type="PANTHER" id="PTHR42978:SF6">
    <property type="entry name" value="QUORUM-QUENCHING LACTONASE YTNP-RELATED"/>
    <property type="match status" value="1"/>
</dbReference>
<keyword evidence="5" id="KW-0732">Signal</keyword>
<dbReference type="GO" id="GO:0046872">
    <property type="term" value="F:metal ion binding"/>
    <property type="evidence" value="ECO:0007669"/>
    <property type="project" value="UniProtKB-KW"/>
</dbReference>
<dbReference type="Gene3D" id="3.60.15.10">
    <property type="entry name" value="Ribonuclease Z/Hydroxyacylglutathione hydrolase-like"/>
    <property type="match status" value="1"/>
</dbReference>
<feature type="signal peptide" evidence="5">
    <location>
        <begin position="1"/>
        <end position="27"/>
    </location>
</feature>
<dbReference type="SUPFAM" id="SSF56281">
    <property type="entry name" value="Metallo-hydrolase/oxidoreductase"/>
    <property type="match status" value="1"/>
</dbReference>
<evidence type="ECO:0000256" key="3">
    <source>
        <dbReference type="ARBA" id="ARBA00022801"/>
    </source>
</evidence>
<evidence type="ECO:0000256" key="2">
    <source>
        <dbReference type="ARBA" id="ARBA00022723"/>
    </source>
</evidence>
<evidence type="ECO:0000256" key="1">
    <source>
        <dbReference type="ARBA" id="ARBA00007749"/>
    </source>
</evidence>
<dbReference type="InterPro" id="IPR036866">
    <property type="entry name" value="RibonucZ/Hydroxyglut_hydro"/>
</dbReference>
<dbReference type="InterPro" id="IPR006311">
    <property type="entry name" value="TAT_signal"/>
</dbReference>
<proteinExistence type="inferred from homology"/>
<dbReference type="OrthoDB" id="9773738at2"/>
<dbReference type="PANTHER" id="PTHR42978">
    <property type="entry name" value="QUORUM-QUENCHING LACTONASE YTNP-RELATED-RELATED"/>
    <property type="match status" value="1"/>
</dbReference>
<keyword evidence="4" id="KW-0862">Zinc</keyword>
<dbReference type="AlphaFoldDB" id="A0A547PLZ1"/>
<protein>
    <submittedName>
        <fullName evidence="7">MBL fold metallo-hydrolase</fullName>
    </submittedName>
</protein>
<keyword evidence="8" id="KW-1185">Reference proteome</keyword>
<keyword evidence="2" id="KW-0479">Metal-binding</keyword>
<comment type="caution">
    <text evidence="7">The sequence shown here is derived from an EMBL/GenBank/DDBJ whole genome shotgun (WGS) entry which is preliminary data.</text>
</comment>
<keyword evidence="3 7" id="KW-0378">Hydrolase</keyword>
<evidence type="ECO:0000259" key="6">
    <source>
        <dbReference type="SMART" id="SM00849"/>
    </source>
</evidence>
<evidence type="ECO:0000313" key="7">
    <source>
        <dbReference type="EMBL" id="TRD15147.1"/>
    </source>
</evidence>
<dbReference type="EMBL" id="VFSV01000055">
    <property type="protein sequence ID" value="TRD15147.1"/>
    <property type="molecule type" value="Genomic_DNA"/>
</dbReference>
<gene>
    <name evidence="7" type="ORF">FEV53_17730</name>
</gene>
<evidence type="ECO:0000256" key="4">
    <source>
        <dbReference type="ARBA" id="ARBA00022833"/>
    </source>
</evidence>
<comment type="similarity">
    <text evidence="1">Belongs to the metallo-beta-lactamase superfamily.</text>
</comment>
<evidence type="ECO:0000256" key="5">
    <source>
        <dbReference type="SAM" id="SignalP"/>
    </source>
</evidence>